<evidence type="ECO:0000256" key="1">
    <source>
        <dbReference type="SAM" id="MobiDB-lite"/>
    </source>
</evidence>
<dbReference type="Gene3D" id="3.40.50.150">
    <property type="entry name" value="Vaccinia Virus protein VP39"/>
    <property type="match status" value="1"/>
</dbReference>
<organism evidence="2">
    <name type="scientific">marine sediment metagenome</name>
    <dbReference type="NCBI Taxonomy" id="412755"/>
    <lineage>
        <taxon>unclassified sequences</taxon>
        <taxon>metagenomes</taxon>
        <taxon>ecological metagenomes</taxon>
    </lineage>
</organism>
<accession>X1LKU8</accession>
<feature type="region of interest" description="Disordered" evidence="1">
    <location>
        <begin position="31"/>
        <end position="53"/>
    </location>
</feature>
<feature type="non-terminal residue" evidence="2">
    <location>
        <position position="1"/>
    </location>
</feature>
<dbReference type="AlphaFoldDB" id="X1LKU8"/>
<dbReference type="InterPro" id="IPR029063">
    <property type="entry name" value="SAM-dependent_MTases_sf"/>
</dbReference>
<evidence type="ECO:0000313" key="2">
    <source>
        <dbReference type="EMBL" id="GAI19977.1"/>
    </source>
</evidence>
<proteinExistence type="predicted"/>
<protein>
    <submittedName>
        <fullName evidence="2">Uncharacterized protein</fullName>
    </submittedName>
</protein>
<comment type="caution">
    <text evidence="2">The sequence shown here is derived from an EMBL/GenBank/DDBJ whole genome shotgun (WGS) entry which is preliminary data.</text>
</comment>
<gene>
    <name evidence="2" type="ORF">S06H3_31198</name>
</gene>
<dbReference type="SUPFAM" id="SSF53335">
    <property type="entry name" value="S-adenosyl-L-methionine-dependent methyltransferases"/>
    <property type="match status" value="1"/>
</dbReference>
<dbReference type="EMBL" id="BARV01018450">
    <property type="protein sequence ID" value="GAI19977.1"/>
    <property type="molecule type" value="Genomic_DNA"/>
</dbReference>
<sequence>IEQLKTKGYIEWQGKRYTEKEWRAMNHGRIDGRTTKGVHKQPTTGYSMDPNNIGNLPKGEIDTVITSPPYEGAMESSRHANSSLAKVKRNVSAYMDFDSRKSQNIGHKKGKSYLSEMKKVYDQCFSVLKTGGLAVLVTKNFVRNWKMIRLSIGYSGYSIHLLPRLNNFI</sequence>
<reference evidence="2" key="1">
    <citation type="journal article" date="2014" name="Front. Microbiol.">
        <title>High frequency of phylogenetically diverse reductive dehalogenase-homologous genes in deep subseafloor sedimentary metagenomes.</title>
        <authorList>
            <person name="Kawai M."/>
            <person name="Futagami T."/>
            <person name="Toyoda A."/>
            <person name="Takaki Y."/>
            <person name="Nishi S."/>
            <person name="Hori S."/>
            <person name="Arai W."/>
            <person name="Tsubouchi T."/>
            <person name="Morono Y."/>
            <person name="Uchiyama I."/>
            <person name="Ito T."/>
            <person name="Fujiyama A."/>
            <person name="Inagaki F."/>
            <person name="Takami H."/>
        </authorList>
    </citation>
    <scope>NUCLEOTIDE SEQUENCE</scope>
    <source>
        <strain evidence="2">Expedition CK06-06</strain>
    </source>
</reference>
<name>X1LKU8_9ZZZZ</name>
<feature type="compositionally biased region" description="Polar residues" evidence="1">
    <location>
        <begin position="41"/>
        <end position="53"/>
    </location>
</feature>